<dbReference type="InterPro" id="IPR002252">
    <property type="entry name" value="Glyco_hydro_36"/>
</dbReference>
<evidence type="ECO:0000256" key="4">
    <source>
        <dbReference type="ARBA" id="ARBA00023295"/>
    </source>
</evidence>
<evidence type="ECO:0000313" key="11">
    <source>
        <dbReference type="Proteomes" id="UP000823915"/>
    </source>
</evidence>
<reference evidence="10" key="1">
    <citation type="journal article" date="2021" name="PeerJ">
        <title>Extensive microbial diversity within the chicken gut microbiome revealed by metagenomics and culture.</title>
        <authorList>
            <person name="Gilroy R."/>
            <person name="Ravi A."/>
            <person name="Getino M."/>
            <person name="Pursley I."/>
            <person name="Horton D.L."/>
            <person name="Alikhan N.F."/>
            <person name="Baker D."/>
            <person name="Gharbi K."/>
            <person name="Hall N."/>
            <person name="Watson M."/>
            <person name="Adriaenssens E.M."/>
            <person name="Foster-Nyarko E."/>
            <person name="Jarju S."/>
            <person name="Secka A."/>
            <person name="Antonio M."/>
            <person name="Oren A."/>
            <person name="Chaudhuri R.R."/>
            <person name="La Ragione R."/>
            <person name="Hildebrand F."/>
            <person name="Pallen M.J."/>
        </authorList>
    </citation>
    <scope>NUCLEOTIDE SEQUENCE</scope>
    <source>
        <strain evidence="10">1282</strain>
    </source>
</reference>
<evidence type="ECO:0000256" key="7">
    <source>
        <dbReference type="PIRSR" id="PIRSR005536-2"/>
    </source>
</evidence>
<dbReference type="InterPro" id="IPR050985">
    <property type="entry name" value="Alpha-glycosidase_related"/>
</dbReference>
<dbReference type="GO" id="GO:0004557">
    <property type="term" value="F:alpha-galactosidase activity"/>
    <property type="evidence" value="ECO:0007669"/>
    <property type="project" value="UniProtKB-UniRule"/>
</dbReference>
<comment type="similarity">
    <text evidence="5">Belongs to the glycosyl hydrolase.</text>
</comment>
<evidence type="ECO:0000256" key="2">
    <source>
        <dbReference type="ARBA" id="ARBA00012755"/>
    </source>
</evidence>
<evidence type="ECO:0000256" key="6">
    <source>
        <dbReference type="PIRSR" id="PIRSR005536-1"/>
    </source>
</evidence>
<organism evidence="10 11">
    <name type="scientific">Candidatus Acutalibacter pullistercoris</name>
    <dbReference type="NCBI Taxonomy" id="2838418"/>
    <lineage>
        <taxon>Bacteria</taxon>
        <taxon>Bacillati</taxon>
        <taxon>Bacillota</taxon>
        <taxon>Clostridia</taxon>
        <taxon>Eubacteriales</taxon>
        <taxon>Acutalibacteraceae</taxon>
        <taxon>Acutalibacter</taxon>
    </lineage>
</organism>
<dbReference type="FunFam" id="3.20.20.70:FF:000118">
    <property type="entry name" value="Alpha-galactosidase"/>
    <property type="match status" value="1"/>
</dbReference>
<dbReference type="SUPFAM" id="SSF51445">
    <property type="entry name" value="(Trans)glycosidases"/>
    <property type="match status" value="1"/>
</dbReference>
<dbReference type="Pfam" id="PF16874">
    <property type="entry name" value="Glyco_hydro_36C"/>
    <property type="match status" value="1"/>
</dbReference>
<dbReference type="Gene3D" id="2.70.98.60">
    <property type="entry name" value="alpha-galactosidase from lactobacil brevis"/>
    <property type="match status" value="1"/>
</dbReference>
<dbReference type="InterPro" id="IPR013780">
    <property type="entry name" value="Glyco_hydro_b"/>
</dbReference>
<dbReference type="GO" id="GO:0016052">
    <property type="term" value="P:carbohydrate catabolic process"/>
    <property type="evidence" value="ECO:0007669"/>
    <property type="project" value="InterPro"/>
</dbReference>
<evidence type="ECO:0000313" key="10">
    <source>
        <dbReference type="EMBL" id="HIY26934.1"/>
    </source>
</evidence>
<comment type="caution">
    <text evidence="10">The sequence shown here is derived from an EMBL/GenBank/DDBJ whole genome shotgun (WGS) entry which is preliminary data.</text>
</comment>
<proteinExistence type="inferred from homology"/>
<evidence type="ECO:0000259" key="8">
    <source>
        <dbReference type="Pfam" id="PF16874"/>
    </source>
</evidence>
<dbReference type="EMBL" id="DXDU01000115">
    <property type="protein sequence ID" value="HIY26934.1"/>
    <property type="molecule type" value="Genomic_DNA"/>
</dbReference>
<feature type="active site" description="Nucleophile" evidence="6">
    <location>
        <position position="479"/>
    </location>
</feature>
<accession>A0A9D2C140</accession>
<dbReference type="Gene3D" id="3.20.20.70">
    <property type="entry name" value="Aldolase class I"/>
    <property type="match status" value="1"/>
</dbReference>
<dbReference type="Proteomes" id="UP000823915">
    <property type="component" value="Unassembled WGS sequence"/>
</dbReference>
<sequence length="729" mass="82037">MAITYLPEKQLFRLDTKTSTYAFTVYKEGYLVHLYYGAKVPDTDLSYLMFRGWFDELSPRNPKVGERFFSTDIAPLEYSTNGAGDMRISALSVRGGAGDSVTDLRYVSHKITKGKPKLPGLPATYDDGSQAETLEVETVDAVTGVKAYLLYTVFEDYGVMTRSARIENGGSAPVTLERAYSACLDLPTMDRDMVHVYGRWAKENTTVRHPLQHGIQCVQSKRGMTGPNHNPFLALVDQDATEERGEAIGVNLVYSGNFALDVEVDTRGCPRLLAGINPTDFRWKLEPGESFTSPEAVLVYSQEGLGGMSRTFHHFYLDHLCPPQWAKKKRPLLINSWEAAFFDFDGDKLVAFAKEAKELGIEMLVMDDGWFGDRHDDFRALGDWTVNEEKLGGTLSQLVQRVNDLGLSFGIWYEPEMINPDSDLYRAHPDWAICAPGREKSLSRNQCVLDMTRKDVRDCIFQQMYDVISQANIAYIKWDCNRHISEAGSALLPPDRQGEFFHRYVLGVYDLMDRITKAFPHILLENCSSGGGRFDAGMLYYSPQIWASDCTDPIERLSIQFGASLCYPISSLGAHVSANPRTGLATKGRVALCGTFGYELDPRKLTEEERELVRGQVADYHKYYDLLHYGDFYRLTSPTEDPYLCRWQFVSPDKKEVLFTQVIMRQPPAVCQFQKLPGLDPDAWYRDEATGAVYSGALLMHAGLNLSAENEFVYGDGASLSIHLVAQDR</sequence>
<dbReference type="InterPro" id="IPR017853">
    <property type="entry name" value="GH"/>
</dbReference>
<dbReference type="InterPro" id="IPR031704">
    <property type="entry name" value="Glyco_hydro_36_N"/>
</dbReference>
<dbReference type="AlphaFoldDB" id="A0A9D2C140"/>
<gene>
    <name evidence="10" type="ORF">H9838_07170</name>
</gene>
<dbReference type="InterPro" id="IPR013785">
    <property type="entry name" value="Aldolase_TIM"/>
</dbReference>
<feature type="domain" description="Glycosyl hydrolase family 36 C-terminal" evidence="8">
    <location>
        <begin position="646"/>
        <end position="724"/>
    </location>
</feature>
<name>A0A9D2C140_9FIRM</name>
<feature type="active site" description="Proton donor" evidence="6">
    <location>
        <position position="549"/>
    </location>
</feature>
<feature type="binding site" evidence="7">
    <location>
        <begin position="477"/>
        <end position="481"/>
    </location>
    <ligand>
        <name>substrate</name>
    </ligand>
</feature>
<comment type="catalytic activity">
    <reaction evidence="1 5">
        <text>Hydrolysis of terminal, non-reducing alpha-D-galactose residues in alpha-D-galactosides, including galactose oligosaccharides, galactomannans and galactolipids.</text>
        <dbReference type="EC" id="3.2.1.22"/>
    </reaction>
</comment>
<dbReference type="PRINTS" id="PR00743">
    <property type="entry name" value="GLHYDRLASE36"/>
</dbReference>
<feature type="binding site" evidence="7">
    <location>
        <position position="527"/>
    </location>
    <ligand>
        <name>substrate</name>
    </ligand>
</feature>
<evidence type="ECO:0000256" key="1">
    <source>
        <dbReference type="ARBA" id="ARBA00001255"/>
    </source>
</evidence>
<dbReference type="EC" id="3.2.1.22" evidence="2 5"/>
<dbReference type="Gene3D" id="2.60.40.1180">
    <property type="entry name" value="Golgi alpha-mannosidase II"/>
    <property type="match status" value="1"/>
</dbReference>
<dbReference type="Pfam" id="PF16875">
    <property type="entry name" value="Glyco_hydro_36N"/>
    <property type="match status" value="1"/>
</dbReference>
<reference evidence="10" key="2">
    <citation type="submission" date="2021-04" db="EMBL/GenBank/DDBJ databases">
        <authorList>
            <person name="Gilroy R."/>
        </authorList>
    </citation>
    <scope>NUCLEOTIDE SEQUENCE</scope>
    <source>
        <strain evidence="10">1282</strain>
    </source>
</reference>
<feature type="binding site" evidence="7">
    <location>
        <position position="549"/>
    </location>
    <ligand>
        <name>substrate</name>
    </ligand>
</feature>
<feature type="binding site" evidence="7">
    <location>
        <position position="444"/>
    </location>
    <ligand>
        <name>substrate</name>
    </ligand>
</feature>
<feature type="binding site" evidence="7">
    <location>
        <position position="200"/>
    </location>
    <ligand>
        <name>substrate</name>
    </ligand>
</feature>
<dbReference type="Pfam" id="PF02065">
    <property type="entry name" value="Melibiase"/>
    <property type="match status" value="1"/>
</dbReference>
<feature type="binding site" evidence="7">
    <location>
        <begin position="367"/>
        <end position="368"/>
    </location>
    <ligand>
        <name>substrate</name>
    </ligand>
</feature>
<dbReference type="PIRSF" id="PIRSF005536">
    <property type="entry name" value="Agal"/>
    <property type="match status" value="1"/>
</dbReference>
<keyword evidence="3 5" id="KW-0378">Hydrolase</keyword>
<evidence type="ECO:0000256" key="5">
    <source>
        <dbReference type="PIRNR" id="PIRNR005536"/>
    </source>
</evidence>
<dbReference type="PANTHER" id="PTHR43053">
    <property type="entry name" value="GLYCOSIDASE FAMILY 31"/>
    <property type="match status" value="1"/>
</dbReference>
<dbReference type="CDD" id="cd14791">
    <property type="entry name" value="GH36"/>
    <property type="match status" value="1"/>
</dbReference>
<evidence type="ECO:0000256" key="3">
    <source>
        <dbReference type="ARBA" id="ARBA00022801"/>
    </source>
</evidence>
<feature type="domain" description="Glycosyl hydrolase family 36 N-terminal" evidence="9">
    <location>
        <begin position="29"/>
        <end position="286"/>
    </location>
</feature>
<protein>
    <recommendedName>
        <fullName evidence="2 5">Alpha-galactosidase</fullName>
        <ecNumber evidence="2 5">3.2.1.22</ecNumber>
    </recommendedName>
</protein>
<dbReference type="InterPro" id="IPR038417">
    <property type="entry name" value="Alpga-gal_N_sf"/>
</dbReference>
<dbReference type="InterPro" id="IPR031705">
    <property type="entry name" value="Glyco_hydro_36_C"/>
</dbReference>
<dbReference type="PANTHER" id="PTHR43053:SF3">
    <property type="entry name" value="ALPHA-GALACTOSIDASE C-RELATED"/>
    <property type="match status" value="1"/>
</dbReference>
<keyword evidence="4 5" id="KW-0326">Glycosidase</keyword>
<evidence type="ECO:0000259" key="9">
    <source>
        <dbReference type="Pfam" id="PF16875"/>
    </source>
</evidence>